<evidence type="ECO:0000256" key="1">
    <source>
        <dbReference type="ARBA" id="ARBA00004370"/>
    </source>
</evidence>
<dbReference type="Proteomes" id="UP001157961">
    <property type="component" value="Unassembled WGS sequence"/>
</dbReference>
<comment type="subcellular location">
    <subcellularLocation>
        <location evidence="1">Membrane</location>
    </subcellularLocation>
</comment>
<keyword evidence="3" id="KW-0472">Membrane</keyword>
<dbReference type="PANTHER" id="PTHR12815:SF42">
    <property type="entry name" value="BACTERIAL SURFACE ANTIGEN (D15) DOMAIN-CONTAINING PROTEIN"/>
    <property type="match status" value="1"/>
</dbReference>
<name>A0ABY1NF23_9RHOB</name>
<keyword evidence="6" id="KW-1185">Reference proteome</keyword>
<keyword evidence="2" id="KW-1134">Transmembrane beta strand</keyword>
<evidence type="ECO:0000259" key="4">
    <source>
        <dbReference type="Pfam" id="PF01103"/>
    </source>
</evidence>
<dbReference type="RefSeq" id="WP_283424674.1">
    <property type="nucleotide sequence ID" value="NZ_FXTY01000001.1"/>
</dbReference>
<reference evidence="5 6" key="1">
    <citation type="submission" date="2017-05" db="EMBL/GenBank/DDBJ databases">
        <authorList>
            <person name="Varghese N."/>
            <person name="Submissions S."/>
        </authorList>
    </citation>
    <scope>NUCLEOTIDE SEQUENCE [LARGE SCALE GENOMIC DNA]</scope>
    <source>
        <strain evidence="5 6">DSM 29734</strain>
    </source>
</reference>
<feature type="domain" description="Bacterial surface antigen (D15)" evidence="4">
    <location>
        <begin position="283"/>
        <end position="577"/>
    </location>
</feature>
<dbReference type="Pfam" id="PF01103">
    <property type="entry name" value="Omp85"/>
    <property type="match status" value="1"/>
</dbReference>
<dbReference type="PANTHER" id="PTHR12815">
    <property type="entry name" value="SORTING AND ASSEMBLY MACHINERY SAMM50 PROTEIN FAMILY MEMBER"/>
    <property type="match status" value="1"/>
</dbReference>
<dbReference type="InterPro" id="IPR039910">
    <property type="entry name" value="D15-like"/>
</dbReference>
<evidence type="ECO:0000256" key="3">
    <source>
        <dbReference type="ARBA" id="ARBA00023136"/>
    </source>
</evidence>
<keyword evidence="2" id="KW-0812">Transmembrane</keyword>
<evidence type="ECO:0000313" key="6">
    <source>
        <dbReference type="Proteomes" id="UP001157961"/>
    </source>
</evidence>
<dbReference type="InterPro" id="IPR000184">
    <property type="entry name" value="Bac_surfAg_D15"/>
</dbReference>
<evidence type="ECO:0000313" key="5">
    <source>
        <dbReference type="EMBL" id="SMP08114.1"/>
    </source>
</evidence>
<dbReference type="Gene3D" id="3.10.20.310">
    <property type="entry name" value="membrane protein fhac"/>
    <property type="match status" value="1"/>
</dbReference>
<dbReference type="Gene3D" id="2.40.160.50">
    <property type="entry name" value="membrane protein fhac: a member of the omp85/tpsb transporter family"/>
    <property type="match status" value="1"/>
</dbReference>
<organism evidence="5 6">
    <name type="scientific">Shimia sagamensis</name>
    <dbReference type="NCBI Taxonomy" id="1566352"/>
    <lineage>
        <taxon>Bacteria</taxon>
        <taxon>Pseudomonadati</taxon>
        <taxon>Pseudomonadota</taxon>
        <taxon>Alphaproteobacteria</taxon>
        <taxon>Rhodobacterales</taxon>
        <taxon>Roseobacteraceae</taxon>
    </lineage>
</organism>
<evidence type="ECO:0000256" key="2">
    <source>
        <dbReference type="ARBA" id="ARBA00022452"/>
    </source>
</evidence>
<protein>
    <submittedName>
        <fullName evidence="5">Autotransporter secretion outer membrane protein TamA</fullName>
    </submittedName>
</protein>
<dbReference type="EMBL" id="FXTY01000001">
    <property type="protein sequence ID" value="SMP08114.1"/>
    <property type="molecule type" value="Genomic_DNA"/>
</dbReference>
<sequence length="579" mass="62758">MALPATAFDIQLTTTDGDEDLQARLLSATLTHSAKEEGSTDPQDIIAAAQSDYRRMVSTLYSLGHFSPSVSIRVDGQEAHNISPFASKSTIRQVVYQIDPGPSFQFGKTQIAPIVPATELPESFATQQPASLPAISDAARAGVDGWRDEGHAKAKVGDQSITADHKKATLDVDLTMAPGPKLTFGKLIYEDQSKVRPERVHEIADLPEGETFSPKTVAQVSARLRRTETFRTVDLREAEEPNPDGTLDMELALVDNPPRRIGFGAELESRDGLSLSAYWMHRNLRGGAENLRFDFAIENLGAQNSGVNYRLGTLYTRPATFGSNTALTLGAELKQEDEDLYWLRQLSVGVGFKTIHSERFETTAGLGLYFSDVDDNYGKRQLHLIGVPVTTKLDRRDNIANPTRGFYVEGNAFPYFGFAEADSALFLKGDLRGYRGFGADNGFIAAGRLQFGTILGPEIRNTPPDLLFYSGGGGTVRGQPYQSNFVTVNGVDSGGLSFLGLSGEMRVKINSHFSAVAFYDAGFVGEKSDFSGDGNWHSGAGLGVRYNTGFGPLRLDLATPVNGDTGDGLQLYIGIGHAY</sequence>
<accession>A0ABY1NF23</accession>
<gene>
    <name evidence="5" type="ORF">SAMN06265373_101841</name>
</gene>
<comment type="caution">
    <text evidence="5">The sequence shown here is derived from an EMBL/GenBank/DDBJ whole genome shotgun (WGS) entry which is preliminary data.</text>
</comment>
<proteinExistence type="predicted"/>